<dbReference type="Proteomes" id="UP001226577">
    <property type="component" value="Unassembled WGS sequence"/>
</dbReference>
<evidence type="ECO:0000313" key="2">
    <source>
        <dbReference type="EMBL" id="MDP9890412.1"/>
    </source>
</evidence>
<name>A0ABT9RZA8_9MICC</name>
<evidence type="ECO:0000313" key="3">
    <source>
        <dbReference type="Proteomes" id="UP001226577"/>
    </source>
</evidence>
<proteinExistence type="predicted"/>
<sequence length="45" mass="4685">MTIPAATSATTSAAAMMKPGLVNGLLSVVLSVDWLIRNLRLMVVA</sequence>
<organism evidence="2 3">
    <name type="scientific">Pseudarthrobacter enclensis</name>
    <dbReference type="NCBI Taxonomy" id="993070"/>
    <lineage>
        <taxon>Bacteria</taxon>
        <taxon>Bacillati</taxon>
        <taxon>Actinomycetota</taxon>
        <taxon>Actinomycetes</taxon>
        <taxon>Micrococcales</taxon>
        <taxon>Micrococcaceae</taxon>
        <taxon>Pseudarthrobacter</taxon>
    </lineage>
</organism>
<keyword evidence="1" id="KW-1133">Transmembrane helix</keyword>
<keyword evidence="1" id="KW-0472">Membrane</keyword>
<comment type="caution">
    <text evidence="2">The sequence shown here is derived from an EMBL/GenBank/DDBJ whole genome shotgun (WGS) entry which is preliminary data.</text>
</comment>
<accession>A0ABT9RZA8</accession>
<keyword evidence="1" id="KW-0812">Transmembrane</keyword>
<evidence type="ECO:0000256" key="1">
    <source>
        <dbReference type="SAM" id="Phobius"/>
    </source>
</evidence>
<dbReference type="RefSeq" id="WP_307311647.1">
    <property type="nucleotide sequence ID" value="NZ_JAUSRE010000027.1"/>
</dbReference>
<keyword evidence="3" id="KW-1185">Reference proteome</keyword>
<reference evidence="2 3" key="1">
    <citation type="submission" date="2023-07" db="EMBL/GenBank/DDBJ databases">
        <title>Sorghum-associated microbial communities from plants grown in Nebraska, USA.</title>
        <authorList>
            <person name="Schachtman D."/>
        </authorList>
    </citation>
    <scope>NUCLEOTIDE SEQUENCE [LARGE SCALE GENOMIC DNA]</scope>
    <source>
        <strain evidence="2 3">CC222</strain>
    </source>
</reference>
<dbReference type="EMBL" id="JAUSRE010000027">
    <property type="protein sequence ID" value="MDP9890412.1"/>
    <property type="molecule type" value="Genomic_DNA"/>
</dbReference>
<feature type="transmembrane region" description="Helical" evidence="1">
    <location>
        <begin position="20"/>
        <end position="36"/>
    </location>
</feature>
<gene>
    <name evidence="2" type="ORF">J2X98_004026</name>
</gene>
<protein>
    <submittedName>
        <fullName evidence="2">Uncharacterized protein</fullName>
    </submittedName>
</protein>